<dbReference type="KEGG" id="vg:19526432"/>
<evidence type="ECO:0000313" key="1">
    <source>
        <dbReference type="EMBL" id="AHZ09566.1"/>
    </source>
</evidence>
<organism evidence="1 2">
    <name type="scientific">Bacillus phage CAM003</name>
    <dbReference type="NCBI Taxonomy" id="1486657"/>
    <lineage>
        <taxon>Viruses</taxon>
        <taxon>Duplodnaviria</taxon>
        <taxon>Heunggongvirae</taxon>
        <taxon>Uroviricota</taxon>
        <taxon>Caudoviricetes</taxon>
        <taxon>Herelleviridae</taxon>
        <taxon>Bastillevirinae</taxon>
        <taxon>Bastillevirus</taxon>
        <taxon>Bastillevirus CAM003</taxon>
    </lineage>
</organism>
<proteinExistence type="predicted"/>
<dbReference type="GeneID" id="19526432"/>
<dbReference type="RefSeq" id="YP_009037032.1">
    <property type="nucleotide sequence ID" value="NC_024216.1"/>
</dbReference>
<protein>
    <submittedName>
        <fullName evidence="1">Uncharacterized protein</fullName>
    </submittedName>
</protein>
<keyword evidence="2" id="KW-1185">Reference proteome</keyword>
<sequence length="92" mass="10495">MREISLEQGKYTIVVDFDNGVFKALRYGEEWQNLMGDKLTLALIHELEHTKDRLSEAEDLLGDASSLMDNVHCYDTEEAHAINAFLYGDSNE</sequence>
<dbReference type="Proteomes" id="UP000026902">
    <property type="component" value="Segment"/>
</dbReference>
<reference evidence="2" key="1">
    <citation type="submission" date="2014-09" db="EMBL/GenBank/DDBJ databases">
        <authorList>
            <person name="Sauder A.B."/>
            <person name="McKenzie Q.R."/>
            <person name="Temple L.M."/>
            <person name="Alexis B.K."/>
            <person name="Al-Atrache Z."/>
            <person name="Lewis L.O."/>
            <person name="Loesser-Casey K.E."/>
            <person name="Mitchell K.J."/>
        </authorList>
    </citation>
    <scope>NUCLEOTIDE SEQUENCE [LARGE SCALE GENOMIC DNA]</scope>
</reference>
<name>A0A024B056_9CAUD</name>
<accession>A0A024B056</accession>
<dbReference type="EMBL" id="KJ489397">
    <property type="protein sequence ID" value="AHZ09566.1"/>
    <property type="molecule type" value="Genomic_DNA"/>
</dbReference>
<evidence type="ECO:0000313" key="2">
    <source>
        <dbReference type="Proteomes" id="UP000026902"/>
    </source>
</evidence>